<reference evidence="1 2" key="1">
    <citation type="journal article" date="2011" name="J. Bacteriol.">
        <title>Genome sequence of the halotolerant marine bacterium Myxococcus fulvus HW-1.</title>
        <authorList>
            <person name="Li Z.F."/>
            <person name="Li X."/>
            <person name="Liu H."/>
            <person name="Liu X."/>
            <person name="Han K."/>
            <person name="Wu Z.H."/>
            <person name="Hu W."/>
            <person name="Li F.F."/>
            <person name="Li Y.Z."/>
        </authorList>
    </citation>
    <scope>NUCLEOTIDE SEQUENCE [LARGE SCALE GENOMIC DNA]</scope>
    <source>
        <strain evidence="2">ATCC BAA-855 / HW-1</strain>
    </source>
</reference>
<dbReference type="EMBL" id="CP002830">
    <property type="protein sequence ID" value="AEI66936.1"/>
    <property type="molecule type" value="Genomic_DNA"/>
</dbReference>
<dbReference type="Proteomes" id="UP000000488">
    <property type="component" value="Chromosome"/>
</dbReference>
<protein>
    <submittedName>
        <fullName evidence="1">Uncharacterized protein</fullName>
    </submittedName>
</protein>
<proteinExistence type="predicted"/>
<sequence length="75" mass="7576">MTVEPNTTLHFPAVVSGAGGSWVVTNAHVLSEVGGLIESGGGYSFAPFSPGTTCVATLSDAQAPNGARMHCTRAE</sequence>
<dbReference type="AlphaFoldDB" id="F8C7Y4"/>
<evidence type="ECO:0000313" key="1">
    <source>
        <dbReference type="EMBL" id="AEI66936.1"/>
    </source>
</evidence>
<gene>
    <name evidence="1" type="ordered locus">LILAB_25215</name>
</gene>
<organism evidence="1 2">
    <name type="scientific">Myxococcus fulvus (strain ATCC BAA-855 / HW-1)</name>
    <dbReference type="NCBI Taxonomy" id="483219"/>
    <lineage>
        <taxon>Bacteria</taxon>
        <taxon>Pseudomonadati</taxon>
        <taxon>Myxococcota</taxon>
        <taxon>Myxococcia</taxon>
        <taxon>Myxococcales</taxon>
        <taxon>Cystobacterineae</taxon>
        <taxon>Myxococcaceae</taxon>
        <taxon>Myxococcus</taxon>
    </lineage>
</organism>
<name>F8C7Y4_MYXFH</name>
<accession>F8C7Y4</accession>
<dbReference type="HOGENOM" id="CLU_2667269_0_0_7"/>
<dbReference type="KEGG" id="mfu:LILAB_25215"/>
<evidence type="ECO:0000313" key="2">
    <source>
        <dbReference type="Proteomes" id="UP000000488"/>
    </source>
</evidence>